<feature type="signal peptide" evidence="2">
    <location>
        <begin position="1"/>
        <end position="30"/>
    </location>
</feature>
<organism evidence="3 4">
    <name type="scientific">Geomonas anaerohicana</name>
    <dbReference type="NCBI Taxonomy" id="2798583"/>
    <lineage>
        <taxon>Bacteria</taxon>
        <taxon>Pseudomonadati</taxon>
        <taxon>Thermodesulfobacteriota</taxon>
        <taxon>Desulfuromonadia</taxon>
        <taxon>Geobacterales</taxon>
        <taxon>Geobacteraceae</taxon>
        <taxon>Geomonas</taxon>
    </lineage>
</organism>
<feature type="region of interest" description="Disordered" evidence="1">
    <location>
        <begin position="77"/>
        <end position="106"/>
    </location>
</feature>
<dbReference type="EMBL" id="JAEMHL010000006">
    <property type="protein sequence ID" value="MBJ6751056.1"/>
    <property type="molecule type" value="Genomic_DNA"/>
</dbReference>
<dbReference type="RefSeq" id="WP_199389547.1">
    <property type="nucleotide sequence ID" value="NZ_JAEMHL010000006.1"/>
</dbReference>
<sequence>MKLNRVRTKWKLKSLGAAVISLAISGTALADTLVITYASGEVQTIPLAGHAKDIQGITVGETSVPLSEKVRALLLGKQSAPAGAKESSEGPRKSGPKLKWAPPVSE</sequence>
<comment type="caution">
    <text evidence="3">The sequence shown here is derived from an EMBL/GenBank/DDBJ whole genome shotgun (WGS) entry which is preliminary data.</text>
</comment>
<protein>
    <submittedName>
        <fullName evidence="3">Uncharacterized protein</fullName>
    </submittedName>
</protein>
<proteinExistence type="predicted"/>
<evidence type="ECO:0000256" key="2">
    <source>
        <dbReference type="SAM" id="SignalP"/>
    </source>
</evidence>
<reference evidence="3 4" key="1">
    <citation type="submission" date="2020-12" db="EMBL/GenBank/DDBJ databases">
        <title>Geomonas sp. Red421, isolated from paddy soil.</title>
        <authorList>
            <person name="Xu Z."/>
            <person name="Zhang Z."/>
            <person name="Masuda Y."/>
            <person name="Itoh H."/>
            <person name="Senoo K."/>
        </authorList>
    </citation>
    <scope>NUCLEOTIDE SEQUENCE [LARGE SCALE GENOMIC DNA]</scope>
    <source>
        <strain evidence="3 4">Red421</strain>
    </source>
</reference>
<dbReference type="Proteomes" id="UP000614714">
    <property type="component" value="Unassembled WGS sequence"/>
</dbReference>
<evidence type="ECO:0000313" key="3">
    <source>
        <dbReference type="EMBL" id="MBJ6751056.1"/>
    </source>
</evidence>
<keyword evidence="2" id="KW-0732">Signal</keyword>
<accession>A0ABS0YFK2</accession>
<evidence type="ECO:0000256" key="1">
    <source>
        <dbReference type="SAM" id="MobiDB-lite"/>
    </source>
</evidence>
<name>A0ABS0YFK2_9BACT</name>
<evidence type="ECO:0000313" key="4">
    <source>
        <dbReference type="Proteomes" id="UP000614714"/>
    </source>
</evidence>
<feature type="chain" id="PRO_5045755464" evidence="2">
    <location>
        <begin position="31"/>
        <end position="106"/>
    </location>
</feature>
<gene>
    <name evidence="3" type="ORF">JFN91_12605</name>
</gene>
<keyword evidence="4" id="KW-1185">Reference proteome</keyword>